<feature type="transmembrane region" description="Helical" evidence="8">
    <location>
        <begin position="217"/>
        <end position="236"/>
    </location>
</feature>
<feature type="transmembrane region" description="Helical" evidence="8">
    <location>
        <begin position="80"/>
        <end position="97"/>
    </location>
</feature>
<evidence type="ECO:0000256" key="7">
    <source>
        <dbReference type="ARBA" id="ARBA00024033"/>
    </source>
</evidence>
<evidence type="ECO:0000256" key="5">
    <source>
        <dbReference type="ARBA" id="ARBA00022989"/>
    </source>
</evidence>
<dbReference type="EMBL" id="RKMH01000005">
    <property type="protein sequence ID" value="RPA63438.1"/>
    <property type="molecule type" value="Genomic_DNA"/>
</dbReference>
<feature type="transmembrane region" description="Helical" evidence="8">
    <location>
        <begin position="337"/>
        <end position="356"/>
    </location>
</feature>
<protein>
    <submittedName>
        <fullName evidence="9">DUF2029 domain-containing protein</fullName>
    </submittedName>
</protein>
<dbReference type="GO" id="GO:0005886">
    <property type="term" value="C:plasma membrane"/>
    <property type="evidence" value="ECO:0007669"/>
    <property type="project" value="UniProtKB-SubCell"/>
</dbReference>
<evidence type="ECO:0000256" key="8">
    <source>
        <dbReference type="SAM" id="Phobius"/>
    </source>
</evidence>
<evidence type="ECO:0000313" key="9">
    <source>
        <dbReference type="EMBL" id="RPA63438.1"/>
    </source>
</evidence>
<feature type="transmembrane region" description="Helical" evidence="8">
    <location>
        <begin position="104"/>
        <end position="125"/>
    </location>
</feature>
<organism evidence="9 10">
    <name type="scientific">Gordonia oryzae</name>
    <dbReference type="NCBI Taxonomy" id="2487349"/>
    <lineage>
        <taxon>Bacteria</taxon>
        <taxon>Bacillati</taxon>
        <taxon>Actinomycetota</taxon>
        <taxon>Actinomycetes</taxon>
        <taxon>Mycobacteriales</taxon>
        <taxon>Gordoniaceae</taxon>
        <taxon>Gordonia</taxon>
    </lineage>
</organism>
<comment type="caution">
    <text evidence="9">The sequence shown here is derived from an EMBL/GenBank/DDBJ whole genome shotgun (WGS) entry which is preliminary data.</text>
</comment>
<evidence type="ECO:0000256" key="4">
    <source>
        <dbReference type="ARBA" id="ARBA00022692"/>
    </source>
</evidence>
<comment type="similarity">
    <text evidence="7">Belongs to the glycosyltransferase 87 family.</text>
</comment>
<feature type="transmembrane region" description="Helical" evidence="8">
    <location>
        <begin position="162"/>
        <end position="181"/>
    </location>
</feature>
<evidence type="ECO:0000256" key="2">
    <source>
        <dbReference type="ARBA" id="ARBA00022475"/>
    </source>
</evidence>
<keyword evidence="10" id="KW-1185">Reference proteome</keyword>
<dbReference type="AlphaFoldDB" id="A0A3N4GQG3"/>
<evidence type="ECO:0000256" key="6">
    <source>
        <dbReference type="ARBA" id="ARBA00023136"/>
    </source>
</evidence>
<feature type="transmembrane region" description="Helical" evidence="8">
    <location>
        <begin position="280"/>
        <end position="300"/>
    </location>
</feature>
<dbReference type="InterPro" id="IPR018584">
    <property type="entry name" value="GT87"/>
</dbReference>
<evidence type="ECO:0000313" key="10">
    <source>
        <dbReference type="Proteomes" id="UP000267536"/>
    </source>
</evidence>
<proteinExistence type="inferred from homology"/>
<feature type="transmembrane region" description="Helical" evidence="8">
    <location>
        <begin position="20"/>
        <end position="39"/>
    </location>
</feature>
<feature type="transmembrane region" description="Helical" evidence="8">
    <location>
        <begin position="137"/>
        <end position="155"/>
    </location>
</feature>
<dbReference type="OrthoDB" id="9774600at2"/>
<comment type="subcellular location">
    <subcellularLocation>
        <location evidence="1">Cell membrane</location>
        <topology evidence="1">Multi-pass membrane protein</topology>
    </subcellularLocation>
</comment>
<dbReference type="GO" id="GO:0016758">
    <property type="term" value="F:hexosyltransferase activity"/>
    <property type="evidence" value="ECO:0007669"/>
    <property type="project" value="InterPro"/>
</dbReference>
<dbReference type="Pfam" id="PF09594">
    <property type="entry name" value="GT87"/>
    <property type="match status" value="1"/>
</dbReference>
<keyword evidence="5 8" id="KW-1133">Transmembrane helix</keyword>
<feature type="transmembrane region" description="Helical" evidence="8">
    <location>
        <begin position="393"/>
        <end position="416"/>
    </location>
</feature>
<gene>
    <name evidence="9" type="ORF">EF294_08020</name>
</gene>
<keyword evidence="6 8" id="KW-0472">Membrane</keyword>
<dbReference type="Proteomes" id="UP000267536">
    <property type="component" value="Unassembled WGS sequence"/>
</dbReference>
<feature type="transmembrane region" description="Helical" evidence="8">
    <location>
        <begin position="312"/>
        <end position="331"/>
    </location>
</feature>
<dbReference type="RefSeq" id="WP_123928308.1">
    <property type="nucleotide sequence ID" value="NZ_JBPSDP010000001.1"/>
</dbReference>
<feature type="transmembrane region" description="Helical" evidence="8">
    <location>
        <begin position="187"/>
        <end position="210"/>
    </location>
</feature>
<evidence type="ECO:0000256" key="3">
    <source>
        <dbReference type="ARBA" id="ARBA00022679"/>
    </source>
</evidence>
<keyword evidence="2" id="KW-1003">Cell membrane</keyword>
<reference evidence="9 10" key="1">
    <citation type="submission" date="2018-11" db="EMBL/GenBank/DDBJ databases">
        <title>Draft genome sequence of Gordonia sp. RS15-1S isolated from rice stems.</title>
        <authorList>
            <person name="Muangham S."/>
        </authorList>
    </citation>
    <scope>NUCLEOTIDE SEQUENCE [LARGE SCALE GENOMIC DNA]</scope>
    <source>
        <strain evidence="9 10">RS15-1S</strain>
    </source>
</reference>
<accession>A0A3N4GQG3</accession>
<evidence type="ECO:0000256" key="1">
    <source>
        <dbReference type="ARBA" id="ARBA00004651"/>
    </source>
</evidence>
<sequence length="443" mass="47957">MLTSVDERLRHWSPTRRARIVIGVIFLASAGMQMFGVPFTSSFGTRTRIDLDVYRIGAQIWQQGQSLYADGSMPFTSDGIWLPFTYPPFAALGFVPLGAMPLPVAGVVMSVLTIVLLMLIVHIVLSLLSVGTRTNRWWLAALVAAGALWLNPVWMTMGFGQVNVILMAMILLDFVVIARVRTPWTRAQGILVGLAAAIKLTPLVFIAVFAVARRWRAAATAGLTFVLAGAFAAVWLPRDSLGYWTHTLFHTTRIGDPAGRINQNLNAAWVRILPGVDGQIAWVLSSLAVTVLALCAVHVCRPRESFAAGAGPAARINAMLATCAIAVWGLLVSPTSWAHHWVWTIPLILTTITVAARTSSRGTRIAHLGLAAVGLLLFSLGPFQFLPQSSASWSVLAQIVGSSYSIWGIAALVVIWRFPAQGLRAPSTHEATGRTELAQIRTR</sequence>
<feature type="transmembrane region" description="Helical" evidence="8">
    <location>
        <begin position="368"/>
        <end position="387"/>
    </location>
</feature>
<keyword evidence="3" id="KW-0808">Transferase</keyword>
<name>A0A3N4GQG3_9ACTN</name>
<keyword evidence="4 8" id="KW-0812">Transmembrane</keyword>